<dbReference type="Proteomes" id="UP000054018">
    <property type="component" value="Unassembled WGS sequence"/>
</dbReference>
<proteinExistence type="predicted"/>
<evidence type="ECO:0000313" key="1">
    <source>
        <dbReference type="EMBL" id="KIK18844.1"/>
    </source>
</evidence>
<reference evidence="2" key="2">
    <citation type="submission" date="2015-01" db="EMBL/GenBank/DDBJ databases">
        <title>Evolutionary Origins and Diversification of the Mycorrhizal Mutualists.</title>
        <authorList>
            <consortium name="DOE Joint Genome Institute"/>
            <consortium name="Mycorrhizal Genomics Consortium"/>
            <person name="Kohler A."/>
            <person name="Kuo A."/>
            <person name="Nagy L.G."/>
            <person name="Floudas D."/>
            <person name="Copeland A."/>
            <person name="Barry K.W."/>
            <person name="Cichocki N."/>
            <person name="Veneault-Fourrey C."/>
            <person name="LaButti K."/>
            <person name="Lindquist E.A."/>
            <person name="Lipzen A."/>
            <person name="Lundell T."/>
            <person name="Morin E."/>
            <person name="Murat C."/>
            <person name="Riley R."/>
            <person name="Ohm R."/>
            <person name="Sun H."/>
            <person name="Tunlid A."/>
            <person name="Henrissat B."/>
            <person name="Grigoriev I.V."/>
            <person name="Hibbett D.S."/>
            <person name="Martin F."/>
        </authorList>
    </citation>
    <scope>NUCLEOTIDE SEQUENCE [LARGE SCALE GENOMIC DNA]</scope>
    <source>
        <strain evidence="2">441</strain>
    </source>
</reference>
<dbReference type="HOGENOM" id="CLU_3107245_0_0_1"/>
<dbReference type="AlphaFoldDB" id="A0A0C9YY60"/>
<name>A0A0C9YY60_9AGAM</name>
<protein>
    <submittedName>
        <fullName evidence="1">Uncharacterized protein</fullName>
    </submittedName>
</protein>
<dbReference type="EMBL" id="KN833796">
    <property type="protein sequence ID" value="KIK18844.1"/>
    <property type="molecule type" value="Genomic_DNA"/>
</dbReference>
<accession>A0A0C9YY60</accession>
<reference evidence="1 2" key="1">
    <citation type="submission" date="2014-04" db="EMBL/GenBank/DDBJ databases">
        <authorList>
            <consortium name="DOE Joint Genome Institute"/>
            <person name="Kuo A."/>
            <person name="Kohler A."/>
            <person name="Costa M.D."/>
            <person name="Nagy L.G."/>
            <person name="Floudas D."/>
            <person name="Copeland A."/>
            <person name="Barry K.W."/>
            <person name="Cichocki N."/>
            <person name="Veneault-Fourrey C."/>
            <person name="LaButti K."/>
            <person name="Lindquist E.A."/>
            <person name="Lipzen A."/>
            <person name="Lundell T."/>
            <person name="Morin E."/>
            <person name="Murat C."/>
            <person name="Sun H."/>
            <person name="Tunlid A."/>
            <person name="Henrissat B."/>
            <person name="Grigoriev I.V."/>
            <person name="Hibbett D.S."/>
            <person name="Martin F."/>
            <person name="Nordberg H.P."/>
            <person name="Cantor M.N."/>
            <person name="Hua S.X."/>
        </authorList>
    </citation>
    <scope>NUCLEOTIDE SEQUENCE [LARGE SCALE GENOMIC DNA]</scope>
    <source>
        <strain evidence="1 2">441</strain>
    </source>
</reference>
<evidence type="ECO:0000313" key="2">
    <source>
        <dbReference type="Proteomes" id="UP000054018"/>
    </source>
</evidence>
<gene>
    <name evidence="1" type="ORF">PISMIDRAFT_683905</name>
</gene>
<sequence length="51" mass="5672">MSEFCGPVRHAILILIWPNETLAPHVYNLGFGSSNVDFRYCAHVSQAPKAL</sequence>
<keyword evidence="2" id="KW-1185">Reference proteome</keyword>
<organism evidence="1 2">
    <name type="scientific">Pisolithus microcarpus 441</name>
    <dbReference type="NCBI Taxonomy" id="765257"/>
    <lineage>
        <taxon>Eukaryota</taxon>
        <taxon>Fungi</taxon>
        <taxon>Dikarya</taxon>
        <taxon>Basidiomycota</taxon>
        <taxon>Agaricomycotina</taxon>
        <taxon>Agaricomycetes</taxon>
        <taxon>Agaricomycetidae</taxon>
        <taxon>Boletales</taxon>
        <taxon>Sclerodermatineae</taxon>
        <taxon>Pisolithaceae</taxon>
        <taxon>Pisolithus</taxon>
    </lineage>
</organism>